<reference evidence="2" key="1">
    <citation type="journal article" date="2014" name="Front. Microbiol.">
        <title>High frequency of phylogenetically diverse reductive dehalogenase-homologous genes in deep subseafloor sedimentary metagenomes.</title>
        <authorList>
            <person name="Kawai M."/>
            <person name="Futagami T."/>
            <person name="Toyoda A."/>
            <person name="Takaki Y."/>
            <person name="Nishi S."/>
            <person name="Hori S."/>
            <person name="Arai W."/>
            <person name="Tsubouchi T."/>
            <person name="Morono Y."/>
            <person name="Uchiyama I."/>
            <person name="Ito T."/>
            <person name="Fujiyama A."/>
            <person name="Inagaki F."/>
            <person name="Takami H."/>
        </authorList>
    </citation>
    <scope>NUCLEOTIDE SEQUENCE</scope>
    <source>
        <strain evidence="2">Expedition CK06-06</strain>
    </source>
</reference>
<evidence type="ECO:0000313" key="2">
    <source>
        <dbReference type="EMBL" id="GAJ06270.1"/>
    </source>
</evidence>
<dbReference type="CDD" id="cd03801">
    <property type="entry name" value="GT4_PimA-like"/>
    <property type="match status" value="1"/>
</dbReference>
<comment type="caution">
    <text evidence="2">The sequence shown here is derived from an EMBL/GenBank/DDBJ whole genome shotgun (WGS) entry which is preliminary data.</text>
</comment>
<evidence type="ECO:0000259" key="1">
    <source>
        <dbReference type="Pfam" id="PF00534"/>
    </source>
</evidence>
<dbReference type="EMBL" id="BARW01026513">
    <property type="protein sequence ID" value="GAJ06270.1"/>
    <property type="molecule type" value="Genomic_DNA"/>
</dbReference>
<dbReference type="InterPro" id="IPR001296">
    <property type="entry name" value="Glyco_trans_1"/>
</dbReference>
<dbReference type="Gene3D" id="3.40.50.2000">
    <property type="entry name" value="Glycogen Phosphorylase B"/>
    <property type="match status" value="1"/>
</dbReference>
<dbReference type="PANTHER" id="PTHR45947">
    <property type="entry name" value="SULFOQUINOVOSYL TRANSFERASE SQD2"/>
    <property type="match status" value="1"/>
</dbReference>
<dbReference type="Pfam" id="PF00534">
    <property type="entry name" value="Glycos_transf_1"/>
    <property type="match status" value="1"/>
</dbReference>
<sequence length="184" mass="20640">MDRIKARQQLDIRNCFSVLSVGRLLPIKGIDILLQIAREHPDWNFIFVGTGSLENKLRQAESDFDNVSFFGSQSNEKLPVFYNAADVLVVPSQYEEGFGRVIIEAMSCGCPVIASRRGGIVEALSFGGGDLVEINQRAIVNALSRYNNLQINRDNIVEIAQKYFSNANARAILETIRKFTEQVR</sequence>
<gene>
    <name evidence="2" type="ORF">S12H4_43224</name>
</gene>
<name>X1VGK3_9ZZZZ</name>
<feature type="domain" description="Glycosyl transferase family 1" evidence="1">
    <location>
        <begin position="5"/>
        <end position="162"/>
    </location>
</feature>
<proteinExistence type="predicted"/>
<dbReference type="InterPro" id="IPR050194">
    <property type="entry name" value="Glycosyltransferase_grp1"/>
</dbReference>
<protein>
    <recommendedName>
        <fullName evidence="1">Glycosyl transferase family 1 domain-containing protein</fullName>
    </recommendedName>
</protein>
<dbReference type="SUPFAM" id="SSF53756">
    <property type="entry name" value="UDP-Glycosyltransferase/glycogen phosphorylase"/>
    <property type="match status" value="1"/>
</dbReference>
<organism evidence="2">
    <name type="scientific">marine sediment metagenome</name>
    <dbReference type="NCBI Taxonomy" id="412755"/>
    <lineage>
        <taxon>unclassified sequences</taxon>
        <taxon>metagenomes</taxon>
        <taxon>ecological metagenomes</taxon>
    </lineage>
</organism>
<accession>X1VGK3</accession>
<dbReference type="PANTHER" id="PTHR45947:SF3">
    <property type="entry name" value="SULFOQUINOVOSYL TRANSFERASE SQD2"/>
    <property type="match status" value="1"/>
</dbReference>
<dbReference type="AlphaFoldDB" id="X1VGK3"/>
<dbReference type="GO" id="GO:0016757">
    <property type="term" value="F:glycosyltransferase activity"/>
    <property type="evidence" value="ECO:0007669"/>
    <property type="project" value="InterPro"/>
</dbReference>